<proteinExistence type="predicted"/>
<gene>
    <name evidence="1" type="ORF">SAMN04488121_1021057</name>
</gene>
<accession>A0A1G7P6P8</accession>
<evidence type="ECO:0000313" key="1">
    <source>
        <dbReference type="EMBL" id="SDF81130.1"/>
    </source>
</evidence>
<organism evidence="1 2">
    <name type="scientific">Chitinophaga filiformis</name>
    <name type="common">Myxococcus filiformis</name>
    <name type="synonym">Flexibacter filiformis</name>
    <dbReference type="NCBI Taxonomy" id="104663"/>
    <lineage>
        <taxon>Bacteria</taxon>
        <taxon>Pseudomonadati</taxon>
        <taxon>Bacteroidota</taxon>
        <taxon>Chitinophagia</taxon>
        <taxon>Chitinophagales</taxon>
        <taxon>Chitinophagaceae</taxon>
        <taxon>Chitinophaga</taxon>
    </lineage>
</organism>
<dbReference type="STRING" id="104663.SAMN04488121_1021057"/>
<evidence type="ECO:0000313" key="2">
    <source>
        <dbReference type="Proteomes" id="UP000199045"/>
    </source>
</evidence>
<dbReference type="EMBL" id="FNBN01000002">
    <property type="protein sequence ID" value="SDF81130.1"/>
    <property type="molecule type" value="Genomic_DNA"/>
</dbReference>
<sequence length="1334" mass="148038">MNASENISNNLVRDGVSQLQRKMEALSTDKVQIDERSTAQLLGFLYRYARYVLYYDDTDQPFRRADTTLTSRGDWQDFFRSNPPFQYAAIQQFDTAGFDAAYQKARTDLSQQLPADQFWSMFFRILDMVMQLNSWHTQLDSSTGLSGMLGALVTSDFSKALYRLIAIANTMVDAENPLPEEAVNNIAILRQNSGWALTMDKLIAKDAYLVRLSSYPRRKREKVLTQLDELFVIFYKGILQVQDFAVKDFDAVLKGQQKHQPHVGLLYAFLELFAQVKTQMNTIGRQHLNFFYEEVLRLKKKPLTPDHVHIVAELAKQLPDYLLKEDTALKAGKDATGKDVSFFTEEDVVLNKAKVNQLRTLFKDDKANVYVAPVAASADGLGEGFRNPAYNSWPLLGAAEYVSKNNPQAGVTHFPFATTGLLLASPVLLLKEGTRNVTVIIELSSLGDKAAQLAALLNKPFYLLNEDVLKAMQKKAIDKGSLAAIRTKMKSAGITEIWLEDGIAERDFATYTGIGPQQLQDAKDIARRRLLQVDCTTEEGWYPAPAITTSLVDNNKLTLNFVLAADAPALIAPAPDVVKATYPVSDPLLRILFNHSLHYYLAETAEPWYDILSNLVIQNTTVNVHVTNVKNLLIGNDEGPLDPNGKFLPFTSIPKVGSNFYIGSDEVFRKRLTDLKVHMEWEGYPDDFEKHYAAYNLPGINNAYFKADLERLNNGIWEGIGGGAGTLLFDEDGGHHLQRKRDIDIPETEKIPLLTQSAPLLPYSNAALYGFLRLKLVNNFKHDEYPGILGSQLLKVGNLRLDDIKAKAGTLLTSAVGTHVQTGLTLGKANLITKDSSDTDFSNLRGAAGTANTSAGGTESLANDMNTFVGNNVGSLIALPLPPYTPTIKGFSLEYDATATGADVTLLHQYPYEEGNYKTLSSGATASFMPVYDDEGTLYIGLEQAVPGTNVALLFQLAEFTANPDIRRADIQWHYMSGNEWLPLEKNTQIISDTTKEMLVSGIVTIALPWDADTTHTVLPSGLHWLRITTHQYSAAVCEGIAVMAQAAVAVFRSQENDPARVNTALAASAISGLVVPDAMISKISQPYPSFGGRKEEAADEFYTRVSERLRHKGRAINVFDYERIILDAFPEISKIKCIPHSKMCRDAQGNITQLQSPGWVTLAVIPQIDNYPADERFSPKVSRIILERVSEYLRTRTSVFAKVQVINPVYQPISFKGNIRLRAGRDANFYQKKLNSEVLAYLSPWINSGAQNIVFGGTLMMSSVLQFIENREYVDYVTDFTMFVRSGGIDGPPVKAVTADTPWSVLIGGEQTYTIITNDTCSGASQQPVFRIK</sequence>
<dbReference type="RefSeq" id="WP_089831912.1">
    <property type="nucleotide sequence ID" value="NZ_FNBN01000002.1"/>
</dbReference>
<name>A0A1G7P6P8_CHIFI</name>
<dbReference type="OrthoDB" id="9762853at2"/>
<reference evidence="1 2" key="1">
    <citation type="submission" date="2016-10" db="EMBL/GenBank/DDBJ databases">
        <authorList>
            <person name="de Groot N.N."/>
        </authorList>
    </citation>
    <scope>NUCLEOTIDE SEQUENCE [LARGE SCALE GENOMIC DNA]</scope>
    <source>
        <strain evidence="1 2">DSM 527</strain>
    </source>
</reference>
<dbReference type="Proteomes" id="UP000199045">
    <property type="component" value="Unassembled WGS sequence"/>
</dbReference>
<protein>
    <submittedName>
        <fullName evidence="1">Baseplate J-like protein</fullName>
    </submittedName>
</protein>